<dbReference type="SUPFAM" id="SSF52540">
    <property type="entry name" value="P-loop containing nucleoside triphosphate hydrolases"/>
    <property type="match status" value="1"/>
</dbReference>
<dbReference type="Proteomes" id="UP001172083">
    <property type="component" value="Unassembled WGS sequence"/>
</dbReference>
<organism evidence="1 2">
    <name type="scientific">Agaribacillus aureus</name>
    <dbReference type="NCBI Taxonomy" id="3051825"/>
    <lineage>
        <taxon>Bacteria</taxon>
        <taxon>Pseudomonadati</taxon>
        <taxon>Bacteroidota</taxon>
        <taxon>Cytophagia</taxon>
        <taxon>Cytophagales</taxon>
        <taxon>Splendidivirgaceae</taxon>
        <taxon>Agaribacillus</taxon>
    </lineage>
</organism>
<evidence type="ECO:0008006" key="3">
    <source>
        <dbReference type="Google" id="ProtNLM"/>
    </source>
</evidence>
<protein>
    <recommendedName>
        <fullName evidence="3">ATP-binding protein</fullName>
    </recommendedName>
</protein>
<reference evidence="1" key="1">
    <citation type="submission" date="2023-06" db="EMBL/GenBank/DDBJ databases">
        <title>Genomic of Agaribacillus aureum.</title>
        <authorList>
            <person name="Wang G."/>
        </authorList>
    </citation>
    <scope>NUCLEOTIDE SEQUENCE</scope>
    <source>
        <strain evidence="1">BMA12</strain>
    </source>
</reference>
<gene>
    <name evidence="1" type="ORF">QQ020_21680</name>
</gene>
<accession>A0ABT8LAC2</accession>
<dbReference type="EMBL" id="JAUJEB010000005">
    <property type="protein sequence ID" value="MDN5214704.1"/>
    <property type="molecule type" value="Genomic_DNA"/>
</dbReference>
<keyword evidence="2" id="KW-1185">Reference proteome</keyword>
<evidence type="ECO:0000313" key="1">
    <source>
        <dbReference type="EMBL" id="MDN5214704.1"/>
    </source>
</evidence>
<evidence type="ECO:0000313" key="2">
    <source>
        <dbReference type="Proteomes" id="UP001172083"/>
    </source>
</evidence>
<proteinExistence type="predicted"/>
<sequence>MNDILQQFLNNRRDNKFLIPVGMQGSGKSSLLATYFQAIESSKEYDFLMNINDDSANKPREEYLNNIKYNEIPNATEAMSKLNAFYAMDASFEKEEDGLVWEFSCFDFSGLDFEGIHDQLLSKSKIGSGESKIGLERHLLAKPLYERDEKANIRPVIFGNLLDELFVRLESECYLFLIADGAGNTTQQDKFLNQFIDYLLNEENRWLPALEGVFFFISKWDLLRDQTDFKTFVKEEYKDTFAGLKRLYKNHLNVMSFPFSVGNVEKNSRNIQTLSMNYAHDLLLYMEATVFPKHGQSKF</sequence>
<dbReference type="InterPro" id="IPR027417">
    <property type="entry name" value="P-loop_NTPase"/>
</dbReference>
<dbReference type="RefSeq" id="WP_346760044.1">
    <property type="nucleotide sequence ID" value="NZ_JAUJEB010000005.1"/>
</dbReference>
<comment type="caution">
    <text evidence="1">The sequence shown here is derived from an EMBL/GenBank/DDBJ whole genome shotgun (WGS) entry which is preliminary data.</text>
</comment>
<name>A0ABT8LAC2_9BACT</name>